<dbReference type="InterPro" id="IPR036322">
    <property type="entry name" value="WD40_repeat_dom_sf"/>
</dbReference>
<accession>A0A8H8REZ5</accession>
<dbReference type="SUPFAM" id="SSF50978">
    <property type="entry name" value="WD40 repeat-like"/>
    <property type="match status" value="1"/>
</dbReference>
<dbReference type="InterPro" id="IPR015943">
    <property type="entry name" value="WD40/YVTN_repeat-like_dom_sf"/>
</dbReference>
<comment type="similarity">
    <text evidence="1">Belongs to the WD repeat rae1 family.</text>
</comment>
<dbReference type="EMBL" id="QGMI01001327">
    <property type="protein sequence ID" value="TVY33686.1"/>
    <property type="molecule type" value="Genomic_DNA"/>
</dbReference>
<keyword evidence="2 4" id="KW-0853">WD repeat</keyword>
<evidence type="ECO:0000313" key="6">
    <source>
        <dbReference type="Proteomes" id="UP000443090"/>
    </source>
</evidence>
<dbReference type="InterPro" id="IPR001680">
    <property type="entry name" value="WD40_rpt"/>
</dbReference>
<gene>
    <name evidence="5" type="primary">GLE2_0</name>
    <name evidence="5" type="ORF">LOCC1_G008170</name>
</gene>
<dbReference type="Gene3D" id="2.130.10.10">
    <property type="entry name" value="YVTN repeat-like/Quinoprotein amine dehydrogenase"/>
    <property type="match status" value="1"/>
</dbReference>
<evidence type="ECO:0000256" key="1">
    <source>
        <dbReference type="ARBA" id="ARBA00007830"/>
    </source>
</evidence>
<feature type="repeat" description="WD" evidence="4">
    <location>
        <begin position="79"/>
        <end position="109"/>
    </location>
</feature>
<dbReference type="FunFam" id="2.130.10.10:FF:000190">
    <property type="entry name" value="Nuclear pore complex subunit"/>
    <property type="match status" value="1"/>
</dbReference>
<feature type="repeat" description="WD" evidence="4">
    <location>
        <begin position="310"/>
        <end position="335"/>
    </location>
</feature>
<organism evidence="5 6">
    <name type="scientific">Lachnellula occidentalis</name>
    <dbReference type="NCBI Taxonomy" id="215460"/>
    <lineage>
        <taxon>Eukaryota</taxon>
        <taxon>Fungi</taxon>
        <taxon>Dikarya</taxon>
        <taxon>Ascomycota</taxon>
        <taxon>Pezizomycotina</taxon>
        <taxon>Leotiomycetes</taxon>
        <taxon>Helotiales</taxon>
        <taxon>Lachnaceae</taxon>
        <taxon>Lachnellula</taxon>
    </lineage>
</organism>
<keyword evidence="6" id="KW-1185">Reference proteome</keyword>
<feature type="repeat" description="WD" evidence="4">
    <location>
        <begin position="161"/>
        <end position="206"/>
    </location>
</feature>
<dbReference type="AlphaFoldDB" id="A0A8H8REZ5"/>
<reference evidence="5 6" key="1">
    <citation type="submission" date="2018-05" db="EMBL/GenBank/DDBJ databases">
        <title>Genome sequencing and assembly of the regulated plant pathogen Lachnellula willkommii and related sister species for the development of diagnostic species identification markers.</title>
        <authorList>
            <person name="Giroux E."/>
            <person name="Bilodeau G."/>
        </authorList>
    </citation>
    <scope>NUCLEOTIDE SEQUENCE [LARGE SCALE GENOMIC DNA]</scope>
    <source>
        <strain evidence="5 6">CBS 160.35</strain>
    </source>
</reference>
<dbReference type="InterPro" id="IPR020472">
    <property type="entry name" value="WD40_PAC1"/>
</dbReference>
<dbReference type="PROSITE" id="PS50082">
    <property type="entry name" value="WD_REPEATS_2"/>
    <property type="match status" value="3"/>
</dbReference>
<comment type="caution">
    <text evidence="5">The sequence shown here is derived from an EMBL/GenBank/DDBJ whole genome shotgun (WGS) entry which is preliminary data.</text>
</comment>
<dbReference type="Proteomes" id="UP000443090">
    <property type="component" value="Unassembled WGS sequence"/>
</dbReference>
<dbReference type="OrthoDB" id="256303at2759"/>
<evidence type="ECO:0000256" key="4">
    <source>
        <dbReference type="PROSITE-ProRule" id="PRU00221"/>
    </source>
</evidence>
<protein>
    <submittedName>
        <fullName evidence="5">Nucleoporin</fullName>
    </submittedName>
</protein>
<dbReference type="SMART" id="SM00320">
    <property type="entry name" value="WD40"/>
    <property type="match status" value="5"/>
</dbReference>
<evidence type="ECO:0000313" key="5">
    <source>
        <dbReference type="EMBL" id="TVY33686.1"/>
    </source>
</evidence>
<sequence length="409" mass="44610">MPRMNATKPVNLASGKIMVEVAVSQVSLHSHSFLNFHLVFLSSTSTSNISSLFRTASPSSNMTTNDLSRDATLSMPPDDSISSLSWSPTANFLAVGSWDNRVRIYDVRTVQTGTGIAAIDFEGPVLACDWSKDGTKVAGAGADRSAKLLDLNANGGPAQTVSSHDAPIRSIRFFNMPNASAPMLVTGSWDKSVRYWDLRQRTPVATLACQDRVYAMDVMEQLLVIGTAEKHIHIVDLKAPTTIFETRASPLKEQTRVVSCFSDTSGFAIGSIEGRCGLQYVAQKDQSRNFAFRCHRTLPDKDSMVQIYTVNAISFHPIHGTFSTAGSDGTFNFWDKDAHNRLKGYPSVGAPISATAFNMDGTIFAYAVSYDWHKGYTFNTSQHVNKVMLHPIAPDDCKPRAAVAAAGRR</sequence>
<evidence type="ECO:0000256" key="3">
    <source>
        <dbReference type="ARBA" id="ARBA00022737"/>
    </source>
</evidence>
<name>A0A8H8REZ5_9HELO</name>
<evidence type="ECO:0000256" key="2">
    <source>
        <dbReference type="ARBA" id="ARBA00022574"/>
    </source>
</evidence>
<keyword evidence="3" id="KW-0677">Repeat</keyword>
<dbReference type="PRINTS" id="PR00320">
    <property type="entry name" value="GPROTEINBRPT"/>
</dbReference>
<proteinExistence type="inferred from homology"/>
<dbReference type="PROSITE" id="PS50294">
    <property type="entry name" value="WD_REPEATS_REGION"/>
    <property type="match status" value="1"/>
</dbReference>
<dbReference type="PANTHER" id="PTHR10971">
    <property type="entry name" value="MRNA EXPORT FACTOR AND BUB3"/>
    <property type="match status" value="1"/>
</dbReference>
<dbReference type="Pfam" id="PF00400">
    <property type="entry name" value="WD40"/>
    <property type="match status" value="4"/>
</dbReference>